<dbReference type="EMBL" id="CM039430">
    <property type="protein sequence ID" value="KAI4345446.1"/>
    <property type="molecule type" value="Genomic_DNA"/>
</dbReference>
<dbReference type="Proteomes" id="UP000828941">
    <property type="component" value="Chromosome 5"/>
</dbReference>
<accession>A0ACB9PAS5</accession>
<evidence type="ECO:0000313" key="1">
    <source>
        <dbReference type="EMBL" id="KAI4345446.1"/>
    </source>
</evidence>
<name>A0ACB9PAS5_BAUVA</name>
<comment type="caution">
    <text evidence="1">The sequence shown here is derived from an EMBL/GenBank/DDBJ whole genome shotgun (WGS) entry which is preliminary data.</text>
</comment>
<gene>
    <name evidence="1" type="ORF">L6164_012569</name>
</gene>
<sequence length="382" mass="43953">MFNSYRKAFLYLSNVILRTSTTPKLPIILQSNPSTFSLKYSTSTSDSQSFTVDYLIKKFGFSPETALSATKRVHFDNSKKPDSVITLFKSHGFSNAQISNIIRREPNLLISDPDKTILPKFEFFRSKGASRSDIIQIFTADPSLLARSLEGCFIPFYESLKRFLLSDQCITKTVKYYTHIVGHSHRTTHNVQVLLDNGMPDKKIAFLLSHWPRAVDMQTDVFKKVVDDLKELGMEPSKSIFLVALLAKSSGKTTWERKIDLFKRWGWSEEVIVSTFTKYPWIMLVSEGKLAAVKDYSVTRMGWDSMLLARYPNIFSRSLEKSIIPRHSVLQVLVSRGLIEDDKSFSPFRASEKAFRQRYVNCFKEEAPELLKLYEEKRNLSQ</sequence>
<evidence type="ECO:0000313" key="2">
    <source>
        <dbReference type="Proteomes" id="UP000828941"/>
    </source>
</evidence>
<keyword evidence="2" id="KW-1185">Reference proteome</keyword>
<proteinExistence type="predicted"/>
<protein>
    <submittedName>
        <fullName evidence="1">Uncharacterized protein</fullName>
    </submittedName>
</protein>
<reference evidence="1 2" key="1">
    <citation type="journal article" date="2022" name="DNA Res.">
        <title>Chromosomal-level genome assembly of the orchid tree Bauhinia variegata (Leguminosae; Cercidoideae) supports the allotetraploid origin hypothesis of Bauhinia.</title>
        <authorList>
            <person name="Zhong Y."/>
            <person name="Chen Y."/>
            <person name="Zheng D."/>
            <person name="Pang J."/>
            <person name="Liu Y."/>
            <person name="Luo S."/>
            <person name="Meng S."/>
            <person name="Qian L."/>
            <person name="Wei D."/>
            <person name="Dai S."/>
            <person name="Zhou R."/>
        </authorList>
    </citation>
    <scope>NUCLEOTIDE SEQUENCE [LARGE SCALE GENOMIC DNA]</scope>
    <source>
        <strain evidence="1">BV-YZ2020</strain>
    </source>
</reference>
<organism evidence="1 2">
    <name type="scientific">Bauhinia variegata</name>
    <name type="common">Purple orchid tree</name>
    <name type="synonym">Phanera variegata</name>
    <dbReference type="NCBI Taxonomy" id="167791"/>
    <lineage>
        <taxon>Eukaryota</taxon>
        <taxon>Viridiplantae</taxon>
        <taxon>Streptophyta</taxon>
        <taxon>Embryophyta</taxon>
        <taxon>Tracheophyta</taxon>
        <taxon>Spermatophyta</taxon>
        <taxon>Magnoliopsida</taxon>
        <taxon>eudicotyledons</taxon>
        <taxon>Gunneridae</taxon>
        <taxon>Pentapetalae</taxon>
        <taxon>rosids</taxon>
        <taxon>fabids</taxon>
        <taxon>Fabales</taxon>
        <taxon>Fabaceae</taxon>
        <taxon>Cercidoideae</taxon>
        <taxon>Cercideae</taxon>
        <taxon>Bauhiniinae</taxon>
        <taxon>Bauhinia</taxon>
    </lineage>
</organism>